<dbReference type="GO" id="GO:0032588">
    <property type="term" value="C:trans-Golgi network membrane"/>
    <property type="evidence" value="ECO:0007669"/>
    <property type="project" value="InterPro"/>
</dbReference>
<dbReference type="Proteomes" id="UP001153737">
    <property type="component" value="Chromosome 2"/>
</dbReference>
<reference evidence="3" key="2">
    <citation type="submission" date="2022-10" db="EMBL/GenBank/DDBJ databases">
        <authorList>
            <consortium name="ENA_rothamsted_submissions"/>
            <consortium name="culmorum"/>
            <person name="King R."/>
        </authorList>
    </citation>
    <scope>NUCLEOTIDE SEQUENCE</scope>
</reference>
<dbReference type="InterPro" id="IPR029205">
    <property type="entry name" value="Clathrin-bd"/>
</dbReference>
<dbReference type="AlphaFoldDB" id="A0A9P0DRL9"/>
<feature type="region of interest" description="Disordered" evidence="1">
    <location>
        <begin position="314"/>
        <end position="336"/>
    </location>
</feature>
<dbReference type="Pfam" id="PF15045">
    <property type="entry name" value="Clathrin_bdg"/>
    <property type="match status" value="1"/>
</dbReference>
<dbReference type="GO" id="GO:0030121">
    <property type="term" value="C:AP-1 adaptor complex"/>
    <property type="evidence" value="ECO:0007669"/>
    <property type="project" value="TreeGrafter"/>
</dbReference>
<name>A0A9P0DRL9_PHACE</name>
<keyword evidence="4" id="KW-1185">Reference proteome</keyword>
<dbReference type="EMBL" id="OU896708">
    <property type="protein sequence ID" value="CAH1155474.1"/>
    <property type="molecule type" value="Genomic_DNA"/>
</dbReference>
<feature type="compositionally biased region" description="Polar residues" evidence="1">
    <location>
        <begin position="460"/>
        <end position="480"/>
    </location>
</feature>
<gene>
    <name evidence="3" type="ORF">PHAECO_LOCUS6740</name>
</gene>
<evidence type="ECO:0000313" key="4">
    <source>
        <dbReference type="Proteomes" id="UP001153737"/>
    </source>
</evidence>
<feature type="domain" description="Aftiphilin clathrin-binding box" evidence="2">
    <location>
        <begin position="534"/>
        <end position="599"/>
    </location>
</feature>
<sequence>MSNNIPPLLSNSPPPPPSPDDEEDDEFGNFTMPNDFSFTCDGFISSPSPSQSPKIDKVQAVTNVTEDTENDGIKVVSEDININKHTRLQSDVEYHLNKYENTNVRNENDILRIISGHIEKLGFNNADIDVNNADIEERKCTVLKDSSDDESGLNNSVEEMKDQKSIDSFIKDDYTSIVDSTEKSITIYEGDTNFVFENNIESNCTTDFNHFNGSNKTNGEGSIENTETVRNKSREIVNEEDTNCFVAEEILKTNKESAKSVDPYLHMNGVKYSILEELQQNNLIECESTPTAEVNDLEDENEDNVSHVDIYTHESSFDDSSSISQDKLNRPNEIISPKSDPEIVEITFDVSESTEQEASDDFEDFGDFTAFSLEQQDIAESEIPNKNADVNPTQTLDPSVDDYQEQNRKNDAFANFVAFNSNHVSDKEDSDDEFADFASFEVPNIPKTIENQPDDDGDSSVFSSATFEPQQYSYQPSTSKKATEMERMTVSEPIFLSLHEKEAFEKSKQIIQQMYPPFEEVLKDCEFINTEDDAIFKQLKDVTDTPALSYHWSKSTTQKCLLRSLNIDVRNMMFGPTWNPTIPRFAAHVGLQPLEPVKADNVPSTSVKFSPSISQTHSPDIPNVQFDWTSSGLVNPLEFDAKGTPAQLPDILTQQLPETSLDPVSQIALGSKSSSNSIEFPDNNDFREFESYQPPAPSTEWRNILPLRETHISNISSELSGQSNIEAWLQPTIVTPELSRRKLSTDESVSTIVTPEIMTENATVQESDDEFDDFQMVLPEKVNDESIGQDTLVSDDIVQEKGSQGSRSNNGIQLSKPMIPTSFVPSTESFTSTASGLLKYPKGNLGITNSSQDDDEFTDFHFSMPKVDHAASTILIPSVTPLEPTPVHPKPQSTQINWPDPGLTDEELRKFENVFSSPLNFKQEANSVSKTESPKKKIDDEEEWSEFVSVQKPSPVHKVKSYSERERTSSPDLPLSVFNLGSIQPNKPPVPIITPQGLVQTKLSSNASSASPKAQLKHNNDTRSAYLGQQPSIISNQFASQAYNFVPSTYNYAKSTGPSQIRDIMVNDISQEEDEWGEFVSSPLPPKPVQNAWGNQTPNIIMNPGHFVQSASDVGKRVSNFPGNKRSTVPNMVVPELDFIAPKARTTVSRKK</sequence>
<dbReference type="GO" id="GO:0030276">
    <property type="term" value="F:clathrin binding"/>
    <property type="evidence" value="ECO:0007669"/>
    <property type="project" value="InterPro"/>
</dbReference>
<dbReference type="InterPro" id="IPR046359">
    <property type="entry name" value="Aftin-like"/>
</dbReference>
<accession>A0A9P0DRL9</accession>
<evidence type="ECO:0000259" key="2">
    <source>
        <dbReference type="Pfam" id="PF15045"/>
    </source>
</evidence>
<dbReference type="PANTHER" id="PTHR16156:SF10">
    <property type="entry name" value="AFTIPHILIN-RELATED"/>
    <property type="match status" value="1"/>
</dbReference>
<dbReference type="PANTHER" id="PTHR16156">
    <property type="entry name" value="AFTIPHILIN A-RELATED"/>
    <property type="match status" value="1"/>
</dbReference>
<feature type="region of interest" description="Disordered" evidence="1">
    <location>
        <begin position="1"/>
        <end position="31"/>
    </location>
</feature>
<protein>
    <recommendedName>
        <fullName evidence="2">Aftiphilin clathrin-binding box domain-containing protein</fullName>
    </recommendedName>
</protein>
<feature type="compositionally biased region" description="Low complexity" evidence="1">
    <location>
        <begin position="1"/>
        <end position="11"/>
    </location>
</feature>
<reference evidence="3" key="1">
    <citation type="submission" date="2022-01" db="EMBL/GenBank/DDBJ databases">
        <authorList>
            <person name="King R."/>
        </authorList>
    </citation>
    <scope>NUCLEOTIDE SEQUENCE</scope>
</reference>
<feature type="region of interest" description="Disordered" evidence="1">
    <location>
        <begin position="445"/>
        <end position="480"/>
    </location>
</feature>
<evidence type="ECO:0000313" key="3">
    <source>
        <dbReference type="EMBL" id="CAH1155474.1"/>
    </source>
</evidence>
<proteinExistence type="predicted"/>
<evidence type="ECO:0000256" key="1">
    <source>
        <dbReference type="SAM" id="MobiDB-lite"/>
    </source>
</evidence>
<organism evidence="3 4">
    <name type="scientific">Phaedon cochleariae</name>
    <name type="common">Mustard beetle</name>
    <dbReference type="NCBI Taxonomy" id="80249"/>
    <lineage>
        <taxon>Eukaryota</taxon>
        <taxon>Metazoa</taxon>
        <taxon>Ecdysozoa</taxon>
        <taxon>Arthropoda</taxon>
        <taxon>Hexapoda</taxon>
        <taxon>Insecta</taxon>
        <taxon>Pterygota</taxon>
        <taxon>Neoptera</taxon>
        <taxon>Endopterygota</taxon>
        <taxon>Coleoptera</taxon>
        <taxon>Polyphaga</taxon>
        <taxon>Cucujiformia</taxon>
        <taxon>Chrysomeloidea</taxon>
        <taxon>Chrysomelidae</taxon>
        <taxon>Chrysomelinae</taxon>
        <taxon>Chrysomelini</taxon>
        <taxon>Phaedon</taxon>
    </lineage>
</organism>